<accession>A0A4Z2J9D5</accession>
<keyword evidence="2" id="KW-1185">Reference proteome</keyword>
<dbReference type="EMBL" id="SRLO01000016">
    <property type="protein sequence ID" value="TNN86394.1"/>
    <property type="molecule type" value="Genomic_DNA"/>
</dbReference>
<comment type="caution">
    <text evidence="1">The sequence shown here is derived from an EMBL/GenBank/DDBJ whole genome shotgun (WGS) entry which is preliminary data.</text>
</comment>
<protein>
    <submittedName>
        <fullName evidence="1">Uncharacterized protein</fullName>
    </submittedName>
</protein>
<gene>
    <name evidence="1" type="ORF">EYF80_003479</name>
</gene>
<dbReference type="AlphaFoldDB" id="A0A4Z2J9D5"/>
<dbReference type="Proteomes" id="UP000314294">
    <property type="component" value="Unassembled WGS sequence"/>
</dbReference>
<sequence>MPGRGLQSLLSFPGPPTDVALNVLFALGGGGGGGVGDTDLSRWGANGRGGAMPLGGSFSMEGVGTQNWGSLGMGWKEVGLCGNLDWSFDGDGMTSAPGVADRRGADPRVDLKRYPEVETPPGMVRRFCAPMAGIGTGQHISGDDMEFVSSTIDNGVISALQSRSSVIHTRMLSSKPGNRCIFMTLFRRRQRGSLR</sequence>
<proteinExistence type="predicted"/>
<reference evidence="1 2" key="1">
    <citation type="submission" date="2019-03" db="EMBL/GenBank/DDBJ databases">
        <title>First draft genome of Liparis tanakae, snailfish: a comprehensive survey of snailfish specific genes.</title>
        <authorList>
            <person name="Kim W."/>
            <person name="Song I."/>
            <person name="Jeong J.-H."/>
            <person name="Kim D."/>
            <person name="Kim S."/>
            <person name="Ryu S."/>
            <person name="Song J.Y."/>
            <person name="Lee S.K."/>
        </authorList>
    </citation>
    <scope>NUCLEOTIDE SEQUENCE [LARGE SCALE GENOMIC DNA]</scope>
    <source>
        <tissue evidence="1">Muscle</tissue>
    </source>
</reference>
<organism evidence="1 2">
    <name type="scientific">Liparis tanakae</name>
    <name type="common">Tanaka's snailfish</name>
    <dbReference type="NCBI Taxonomy" id="230148"/>
    <lineage>
        <taxon>Eukaryota</taxon>
        <taxon>Metazoa</taxon>
        <taxon>Chordata</taxon>
        <taxon>Craniata</taxon>
        <taxon>Vertebrata</taxon>
        <taxon>Euteleostomi</taxon>
        <taxon>Actinopterygii</taxon>
        <taxon>Neopterygii</taxon>
        <taxon>Teleostei</taxon>
        <taxon>Neoteleostei</taxon>
        <taxon>Acanthomorphata</taxon>
        <taxon>Eupercaria</taxon>
        <taxon>Perciformes</taxon>
        <taxon>Cottioidei</taxon>
        <taxon>Cottales</taxon>
        <taxon>Liparidae</taxon>
        <taxon>Liparis</taxon>
    </lineage>
</organism>
<evidence type="ECO:0000313" key="1">
    <source>
        <dbReference type="EMBL" id="TNN86394.1"/>
    </source>
</evidence>
<evidence type="ECO:0000313" key="2">
    <source>
        <dbReference type="Proteomes" id="UP000314294"/>
    </source>
</evidence>
<name>A0A4Z2J9D5_9TELE</name>